<comment type="caution">
    <text evidence="2">The sequence shown here is derived from an EMBL/GenBank/DDBJ whole genome shotgun (WGS) entry which is preliminary data.</text>
</comment>
<reference evidence="2 3" key="1">
    <citation type="submission" date="2021-12" db="EMBL/GenBank/DDBJ databases">
        <title>Siccirubricoccus leaddurans sp. nov., a high concentration Zn2+ tolerance bacterium.</title>
        <authorList>
            <person name="Cao Y."/>
        </authorList>
    </citation>
    <scope>NUCLEOTIDE SEQUENCE [LARGE SCALE GENOMIC DNA]</scope>
    <source>
        <strain evidence="2 3">KC 17139</strain>
    </source>
</reference>
<proteinExistence type="predicted"/>
<evidence type="ECO:0000256" key="1">
    <source>
        <dbReference type="SAM" id="MobiDB-lite"/>
    </source>
</evidence>
<evidence type="ECO:0000313" key="3">
    <source>
        <dbReference type="Proteomes" id="UP001523392"/>
    </source>
</evidence>
<gene>
    <name evidence="2" type="ORF">JYK14_06895</name>
</gene>
<organism evidence="2 3">
    <name type="scientific">Siccirubricoccus soli</name>
    <dbReference type="NCBI Taxonomy" id="2899147"/>
    <lineage>
        <taxon>Bacteria</taxon>
        <taxon>Pseudomonadati</taxon>
        <taxon>Pseudomonadota</taxon>
        <taxon>Alphaproteobacteria</taxon>
        <taxon>Acetobacterales</taxon>
        <taxon>Roseomonadaceae</taxon>
        <taxon>Siccirubricoccus</taxon>
    </lineage>
</organism>
<dbReference type="Proteomes" id="UP001523392">
    <property type="component" value="Unassembled WGS sequence"/>
</dbReference>
<sequence>MGDIVQFPNRPEQQGAQVAEAAPRAADKGDRKEKQERRKEEQKRARAAEAALLRKIIAEGKVTFASGESERVAAHLNDIIDRCAKELGRGGVDVICRRIWPNADNPARRRGDLKVIKAPKKLLEYAKKIAQATGSSADDVLLEAFRDTRFGHLVYAQLRGEAAGPELEAFWVILSDTLHALADAVVCAEGLEAHMERLVALHGRYDLAADAISPSSGRLLGQPLANWNEHADEFPPIPSVVLFTEPKSATVERNLTVRDTGEMMPVRMTVLREARLAIGPADSLMAPVALFEFRSVMQLVGPTGPLRIRRPWLYLDESEVEVELDGVWRIADIPFDGGNPDDMPEGFLAEPHVAEVVGPRLATWRFPAALEAPLQFEHNYVVWRPVTAGTCRELLLRPRWEVALGPFAPEPPGERPDIFCPPGTLAEAIEVALHVDESEGLKGQLHAAANRMVTKVRAWQAELAATAEAAHRELRAKWGDCS</sequence>
<accession>A0ABT1D1X2</accession>
<name>A0ABT1D1X2_9PROT</name>
<feature type="compositionally biased region" description="Basic and acidic residues" evidence="1">
    <location>
        <begin position="25"/>
        <end position="44"/>
    </location>
</feature>
<evidence type="ECO:0000313" key="2">
    <source>
        <dbReference type="EMBL" id="MCO6415903.1"/>
    </source>
</evidence>
<protein>
    <submittedName>
        <fullName evidence="2">Uncharacterized protein</fullName>
    </submittedName>
</protein>
<dbReference type="RefSeq" id="WP_252952516.1">
    <property type="nucleotide sequence ID" value="NZ_JAFIRR010000038.1"/>
</dbReference>
<feature type="region of interest" description="Disordered" evidence="1">
    <location>
        <begin position="1"/>
        <end position="44"/>
    </location>
</feature>
<dbReference type="EMBL" id="JAFIRR010000038">
    <property type="protein sequence ID" value="MCO6415903.1"/>
    <property type="molecule type" value="Genomic_DNA"/>
</dbReference>
<keyword evidence="3" id="KW-1185">Reference proteome</keyword>